<protein>
    <recommendedName>
        <fullName evidence="4">GOLD domain-containing protein</fullName>
    </recommendedName>
</protein>
<evidence type="ECO:0008006" key="4">
    <source>
        <dbReference type="Google" id="ProtNLM"/>
    </source>
</evidence>
<reference evidence="2 3" key="1">
    <citation type="journal article" date="2017" name="Environ. Microbiol.">
        <title>Decay of the glycolytic pathway and adaptation to intranuclear parasitism within Enterocytozoonidae microsporidia.</title>
        <authorList>
            <person name="Wiredu Boakye D."/>
            <person name="Jaroenlak P."/>
            <person name="Prachumwat A."/>
            <person name="Williams T.A."/>
            <person name="Bateman K.S."/>
            <person name="Itsathitphaisarn O."/>
            <person name="Sritunyalucksana K."/>
            <person name="Paszkiewicz K.H."/>
            <person name="Moore K.A."/>
            <person name="Stentiford G.D."/>
            <person name="Williams B.A."/>
        </authorList>
    </citation>
    <scope>NUCLEOTIDE SEQUENCE [LARGE SCALE GENOMIC DNA]</scope>
    <source>
        <strain evidence="3">canceri</strain>
    </source>
</reference>
<keyword evidence="1" id="KW-0812">Transmembrane</keyword>
<dbReference type="AlphaFoldDB" id="A0A1X0QKA3"/>
<evidence type="ECO:0000313" key="3">
    <source>
        <dbReference type="Proteomes" id="UP000192501"/>
    </source>
</evidence>
<keyword evidence="1" id="KW-1133">Transmembrane helix</keyword>
<feature type="transmembrane region" description="Helical" evidence="1">
    <location>
        <begin position="186"/>
        <end position="210"/>
    </location>
</feature>
<proteinExistence type="predicted"/>
<dbReference type="Proteomes" id="UP000192501">
    <property type="component" value="Unassembled WGS sequence"/>
</dbReference>
<name>A0A1X0QKA3_9MICR</name>
<accession>A0A1X0QKA3</accession>
<sequence>MFLRLVKLLNAYMSIGNELRPNQKREYVEEVSSRERFTFMLQSLDYNSDIRVTIYEPNKQENYPKDSESMLSEMSNYYEDQSTVFNDFKKSKEIVNVKVNKDKPFERVFKKRGKYYIRIDNLGVNKASFTLASHVAKLFNRNEKNKDANELRHVLESISQGMEDLRIQNFQLNNQHRTSLKEARNILWMINLLILFPILTIAVGVTRHYMAKYMVMPKKQRKIGHKFK</sequence>
<evidence type="ECO:0000256" key="1">
    <source>
        <dbReference type="SAM" id="Phobius"/>
    </source>
</evidence>
<gene>
    <name evidence="2" type="ORF">A0H76_2035</name>
</gene>
<dbReference type="VEuPathDB" id="MicrosporidiaDB:HERIO_1533"/>
<dbReference type="EMBL" id="LTAI01000053">
    <property type="protein sequence ID" value="ORE00190.1"/>
    <property type="molecule type" value="Genomic_DNA"/>
</dbReference>
<evidence type="ECO:0000313" key="2">
    <source>
        <dbReference type="EMBL" id="ORE00190.1"/>
    </source>
</evidence>
<organism evidence="2 3">
    <name type="scientific">Hepatospora eriocheir</name>
    <dbReference type="NCBI Taxonomy" id="1081669"/>
    <lineage>
        <taxon>Eukaryota</taxon>
        <taxon>Fungi</taxon>
        <taxon>Fungi incertae sedis</taxon>
        <taxon>Microsporidia</taxon>
        <taxon>Hepatosporidae</taxon>
        <taxon>Hepatospora</taxon>
    </lineage>
</organism>
<comment type="caution">
    <text evidence="2">The sequence shown here is derived from an EMBL/GenBank/DDBJ whole genome shotgun (WGS) entry which is preliminary data.</text>
</comment>
<keyword evidence="1" id="KW-0472">Membrane</keyword>
<dbReference type="VEuPathDB" id="MicrosporidiaDB:A0H76_2035"/>